<accession>A0A9X2IMR8</accession>
<dbReference type="Proteomes" id="UP001139179">
    <property type="component" value="Unassembled WGS sequence"/>
</dbReference>
<name>A0A9X2IMR8_9BACI</name>
<keyword evidence="1" id="KW-0472">Membrane</keyword>
<evidence type="ECO:0008006" key="4">
    <source>
        <dbReference type="Google" id="ProtNLM"/>
    </source>
</evidence>
<evidence type="ECO:0000313" key="2">
    <source>
        <dbReference type="EMBL" id="MCM3712657.1"/>
    </source>
</evidence>
<sequence length="159" mass="18466">MFTLADIPIFLVSLLVILPLISLIHQAGHVFFVWLFGGKLQFSLGAGKRLCKIGCFEIRRIYFWHSFFQYEKLKKDTTFSHIMIFLGGSLFNIISICIVNGLIHSDVLPPHIFFYNFVYFSIYFVFFSLFPARYSDDHPSDAMAIYDLLKYGKKVDPLD</sequence>
<comment type="caution">
    <text evidence="2">The sequence shown here is derived from an EMBL/GenBank/DDBJ whole genome shotgun (WGS) entry which is preliminary data.</text>
</comment>
<keyword evidence="1" id="KW-0812">Transmembrane</keyword>
<keyword evidence="3" id="KW-1185">Reference proteome</keyword>
<reference evidence="2" key="1">
    <citation type="submission" date="2022-05" db="EMBL/GenBank/DDBJ databases">
        <title>Comparative Genomics of Spacecraft Associated Microbes.</title>
        <authorList>
            <person name="Tran M.T."/>
            <person name="Wright A."/>
            <person name="Seuylemezian A."/>
            <person name="Eisen J."/>
            <person name="Coil D."/>
        </authorList>
    </citation>
    <scope>NUCLEOTIDE SEQUENCE</scope>
    <source>
        <strain evidence="2">214.1.1</strain>
    </source>
</reference>
<dbReference type="AlphaFoldDB" id="A0A9X2IMR8"/>
<dbReference type="EMBL" id="JAMBOL010000001">
    <property type="protein sequence ID" value="MCM3712657.1"/>
    <property type="molecule type" value="Genomic_DNA"/>
</dbReference>
<protein>
    <recommendedName>
        <fullName evidence="4">Peptidase M50 domain-containing protein</fullName>
    </recommendedName>
</protein>
<organism evidence="2 3">
    <name type="scientific">Halalkalibacter oceani</name>
    <dbReference type="NCBI Taxonomy" id="1653776"/>
    <lineage>
        <taxon>Bacteria</taxon>
        <taxon>Bacillati</taxon>
        <taxon>Bacillota</taxon>
        <taxon>Bacilli</taxon>
        <taxon>Bacillales</taxon>
        <taxon>Bacillaceae</taxon>
        <taxon>Halalkalibacter</taxon>
    </lineage>
</organism>
<keyword evidence="1" id="KW-1133">Transmembrane helix</keyword>
<gene>
    <name evidence="2" type="ORF">M3202_01050</name>
</gene>
<proteinExistence type="predicted"/>
<evidence type="ECO:0000313" key="3">
    <source>
        <dbReference type="Proteomes" id="UP001139179"/>
    </source>
</evidence>
<feature type="transmembrane region" description="Helical" evidence="1">
    <location>
        <begin position="82"/>
        <end position="103"/>
    </location>
</feature>
<evidence type="ECO:0000256" key="1">
    <source>
        <dbReference type="SAM" id="Phobius"/>
    </source>
</evidence>
<feature type="transmembrane region" description="Helical" evidence="1">
    <location>
        <begin position="12"/>
        <end position="36"/>
    </location>
</feature>
<feature type="transmembrane region" description="Helical" evidence="1">
    <location>
        <begin position="109"/>
        <end position="130"/>
    </location>
</feature>
<dbReference type="RefSeq" id="WP_251221521.1">
    <property type="nucleotide sequence ID" value="NZ_JAMBOL010000001.1"/>
</dbReference>